<comment type="subcellular location">
    <subcellularLocation>
        <location evidence="1">Nucleus</location>
    </subcellularLocation>
</comment>
<feature type="compositionally biased region" description="Polar residues" evidence="4">
    <location>
        <begin position="29"/>
        <end position="41"/>
    </location>
</feature>
<dbReference type="PANTHER" id="PTHR13486">
    <property type="entry name" value="TELOMERE LENGTH AND SILENCING PROTEIN 1 TLS1 FAMILY MEMBER"/>
    <property type="match status" value="1"/>
</dbReference>
<evidence type="ECO:0000256" key="1">
    <source>
        <dbReference type="ARBA" id="ARBA00004123"/>
    </source>
</evidence>
<reference evidence="5" key="1">
    <citation type="journal article" date="2023" name="Mol. Phylogenet. Evol.">
        <title>Genome-scale phylogeny and comparative genomics of the fungal order Sordariales.</title>
        <authorList>
            <person name="Hensen N."/>
            <person name="Bonometti L."/>
            <person name="Westerberg I."/>
            <person name="Brannstrom I.O."/>
            <person name="Guillou S."/>
            <person name="Cros-Aarteil S."/>
            <person name="Calhoun S."/>
            <person name="Haridas S."/>
            <person name="Kuo A."/>
            <person name="Mondo S."/>
            <person name="Pangilinan J."/>
            <person name="Riley R."/>
            <person name="LaButti K."/>
            <person name="Andreopoulos B."/>
            <person name="Lipzen A."/>
            <person name="Chen C."/>
            <person name="Yan M."/>
            <person name="Daum C."/>
            <person name="Ng V."/>
            <person name="Clum A."/>
            <person name="Steindorff A."/>
            <person name="Ohm R.A."/>
            <person name="Martin F."/>
            <person name="Silar P."/>
            <person name="Natvig D.O."/>
            <person name="Lalanne C."/>
            <person name="Gautier V."/>
            <person name="Ament-Velasquez S.L."/>
            <person name="Kruys A."/>
            <person name="Hutchinson M.I."/>
            <person name="Powell A.J."/>
            <person name="Barry K."/>
            <person name="Miller A.N."/>
            <person name="Grigoriev I.V."/>
            <person name="Debuchy R."/>
            <person name="Gladieux P."/>
            <person name="Hiltunen Thoren M."/>
            <person name="Johannesson H."/>
        </authorList>
    </citation>
    <scope>NUCLEOTIDE SEQUENCE</scope>
    <source>
        <strain evidence="5">CBS 123565</strain>
    </source>
</reference>
<comment type="caution">
    <text evidence="5">The sequence shown here is derived from an EMBL/GenBank/DDBJ whole genome shotgun (WGS) entry which is preliminary data.</text>
</comment>
<reference evidence="5" key="2">
    <citation type="submission" date="2023-05" db="EMBL/GenBank/DDBJ databases">
        <authorList>
            <consortium name="Lawrence Berkeley National Laboratory"/>
            <person name="Steindorff A."/>
            <person name="Hensen N."/>
            <person name="Bonometti L."/>
            <person name="Westerberg I."/>
            <person name="Brannstrom I.O."/>
            <person name="Guillou S."/>
            <person name="Cros-Aarteil S."/>
            <person name="Calhoun S."/>
            <person name="Haridas S."/>
            <person name="Kuo A."/>
            <person name="Mondo S."/>
            <person name="Pangilinan J."/>
            <person name="Riley R."/>
            <person name="Labutti K."/>
            <person name="Andreopoulos B."/>
            <person name="Lipzen A."/>
            <person name="Chen C."/>
            <person name="Yanf M."/>
            <person name="Daum C."/>
            <person name="Ng V."/>
            <person name="Clum A."/>
            <person name="Ohm R."/>
            <person name="Martin F."/>
            <person name="Silar P."/>
            <person name="Natvig D."/>
            <person name="Lalanne C."/>
            <person name="Gautier V."/>
            <person name="Ament-Velasquez S.L."/>
            <person name="Kruys A."/>
            <person name="Hutchinson M.I."/>
            <person name="Powell A.J."/>
            <person name="Barry K."/>
            <person name="Miller A.N."/>
            <person name="Grigoriev I.V."/>
            <person name="Debuchy R."/>
            <person name="Gladieux P."/>
            <person name="Thoren M.H."/>
            <person name="Johannesson H."/>
        </authorList>
    </citation>
    <scope>NUCLEOTIDE SEQUENCE</scope>
    <source>
        <strain evidence="5">CBS 123565</strain>
    </source>
</reference>
<feature type="region of interest" description="Disordered" evidence="4">
    <location>
        <begin position="340"/>
        <end position="392"/>
    </location>
</feature>
<feature type="region of interest" description="Disordered" evidence="4">
    <location>
        <begin position="244"/>
        <end position="283"/>
    </location>
</feature>
<evidence type="ECO:0000313" key="5">
    <source>
        <dbReference type="EMBL" id="KAK4131927.1"/>
    </source>
</evidence>
<dbReference type="PANTHER" id="PTHR13486:SF2">
    <property type="entry name" value="SPLICING FACTOR C9ORF78"/>
    <property type="match status" value="1"/>
</dbReference>
<evidence type="ECO:0008006" key="7">
    <source>
        <dbReference type="Google" id="ProtNLM"/>
    </source>
</evidence>
<evidence type="ECO:0000256" key="2">
    <source>
        <dbReference type="ARBA" id="ARBA00007643"/>
    </source>
</evidence>
<dbReference type="Pfam" id="PF07052">
    <property type="entry name" value="Hep_59"/>
    <property type="match status" value="1"/>
</dbReference>
<feature type="compositionally biased region" description="Polar residues" evidence="4">
    <location>
        <begin position="1"/>
        <end position="13"/>
    </location>
</feature>
<feature type="compositionally biased region" description="Low complexity" evidence="4">
    <location>
        <begin position="169"/>
        <end position="196"/>
    </location>
</feature>
<dbReference type="EMBL" id="MU853421">
    <property type="protein sequence ID" value="KAK4131927.1"/>
    <property type="molecule type" value="Genomic_DNA"/>
</dbReference>
<gene>
    <name evidence="5" type="ORF">BT67DRAFT_139154</name>
</gene>
<dbReference type="Proteomes" id="UP001304895">
    <property type="component" value="Unassembled WGS sequence"/>
</dbReference>
<dbReference type="GO" id="GO:0005681">
    <property type="term" value="C:spliceosomal complex"/>
    <property type="evidence" value="ECO:0007669"/>
    <property type="project" value="TreeGrafter"/>
</dbReference>
<feature type="region of interest" description="Disordered" evidence="4">
    <location>
        <begin position="152"/>
        <end position="196"/>
    </location>
</feature>
<feature type="compositionally biased region" description="Basic and acidic residues" evidence="4">
    <location>
        <begin position="377"/>
        <end position="392"/>
    </location>
</feature>
<evidence type="ECO:0000256" key="3">
    <source>
        <dbReference type="ARBA" id="ARBA00023242"/>
    </source>
</evidence>
<evidence type="ECO:0000256" key="4">
    <source>
        <dbReference type="SAM" id="MobiDB-lite"/>
    </source>
</evidence>
<dbReference type="InterPro" id="IPR010756">
    <property type="entry name" value="Tls1-like"/>
</dbReference>
<proteinExistence type="inferred from homology"/>
<comment type="similarity">
    <text evidence="2">Belongs to the TLS1 family.</text>
</comment>
<dbReference type="AlphaFoldDB" id="A0AAN6UFA7"/>
<organism evidence="5 6">
    <name type="scientific">Trichocladium antarcticum</name>
    <dbReference type="NCBI Taxonomy" id="1450529"/>
    <lineage>
        <taxon>Eukaryota</taxon>
        <taxon>Fungi</taxon>
        <taxon>Dikarya</taxon>
        <taxon>Ascomycota</taxon>
        <taxon>Pezizomycotina</taxon>
        <taxon>Sordariomycetes</taxon>
        <taxon>Sordariomycetidae</taxon>
        <taxon>Sordariales</taxon>
        <taxon>Chaetomiaceae</taxon>
        <taxon>Trichocladium</taxon>
    </lineage>
</organism>
<sequence>MATVNTEADQTPQVVFRPGKKRKAYRQRPGQSETTISNSEIASGAAPSRPHDAPAAPAAQDQNEEGLSVAEVLRLRNARKPRHGGVGFRAGRAADESAAAPSENPEQGLVLHGNADARTGAESAMIGGISKRFAPQTGMAGELVNRHMEEYVESELARRKRHAAEVSAQLQEQQQQQQQQQQQLRDDSSSSTTPTTAAGLVSTAAAGPVPQGDSQRVLQGRLLEIDLGDEARARNIAMTERARRRLQGQIDEEEPDESKGRPRKVRLGRDGKPLRQRNRRGSDAIKRDQLVEEFLSENRLDVYDLQSGQAVNAADVGDEDGAADDRIADEFRRDFMEAMAQRNRRRRPAQNAKPGAKPTEEILRGPKLGGSRNARAAMRDLLLKEQTSKQRK</sequence>
<name>A0AAN6UFA7_9PEZI</name>
<dbReference type="GO" id="GO:0000398">
    <property type="term" value="P:mRNA splicing, via spliceosome"/>
    <property type="evidence" value="ECO:0007669"/>
    <property type="project" value="TreeGrafter"/>
</dbReference>
<feature type="region of interest" description="Disordered" evidence="4">
    <location>
        <begin position="1"/>
        <end position="114"/>
    </location>
</feature>
<accession>A0AAN6UFA7</accession>
<feature type="compositionally biased region" description="Low complexity" evidence="4">
    <location>
        <begin position="45"/>
        <end position="59"/>
    </location>
</feature>
<keyword evidence="6" id="KW-1185">Reference proteome</keyword>
<evidence type="ECO:0000313" key="6">
    <source>
        <dbReference type="Proteomes" id="UP001304895"/>
    </source>
</evidence>
<protein>
    <recommendedName>
        <fullName evidence="7">mRNA splicing factor RNA helicase</fullName>
    </recommendedName>
</protein>
<keyword evidence="3" id="KW-0539">Nucleus</keyword>